<name>A0A8J5WZH0_ZIZPA</name>
<organism evidence="2 3">
    <name type="scientific">Zizania palustris</name>
    <name type="common">Northern wild rice</name>
    <dbReference type="NCBI Taxonomy" id="103762"/>
    <lineage>
        <taxon>Eukaryota</taxon>
        <taxon>Viridiplantae</taxon>
        <taxon>Streptophyta</taxon>
        <taxon>Embryophyta</taxon>
        <taxon>Tracheophyta</taxon>
        <taxon>Spermatophyta</taxon>
        <taxon>Magnoliopsida</taxon>
        <taxon>Liliopsida</taxon>
        <taxon>Poales</taxon>
        <taxon>Poaceae</taxon>
        <taxon>BOP clade</taxon>
        <taxon>Oryzoideae</taxon>
        <taxon>Oryzeae</taxon>
        <taxon>Zizaniinae</taxon>
        <taxon>Zizania</taxon>
    </lineage>
</organism>
<reference evidence="2" key="1">
    <citation type="journal article" date="2021" name="bioRxiv">
        <title>Whole Genome Assembly and Annotation of Northern Wild Rice, Zizania palustris L., Supports a Whole Genome Duplication in the Zizania Genus.</title>
        <authorList>
            <person name="Haas M."/>
            <person name="Kono T."/>
            <person name="Macchietto M."/>
            <person name="Millas R."/>
            <person name="McGilp L."/>
            <person name="Shao M."/>
            <person name="Duquette J."/>
            <person name="Hirsch C.N."/>
            <person name="Kimball J."/>
        </authorList>
    </citation>
    <scope>NUCLEOTIDE SEQUENCE</scope>
    <source>
        <tissue evidence="2">Fresh leaf tissue</tissue>
    </source>
</reference>
<evidence type="ECO:0000256" key="1">
    <source>
        <dbReference type="SAM" id="Phobius"/>
    </source>
</evidence>
<reference evidence="2" key="2">
    <citation type="submission" date="2021-02" db="EMBL/GenBank/DDBJ databases">
        <authorList>
            <person name="Kimball J.A."/>
            <person name="Haas M.W."/>
            <person name="Macchietto M."/>
            <person name="Kono T."/>
            <person name="Duquette J."/>
            <person name="Shao M."/>
        </authorList>
    </citation>
    <scope>NUCLEOTIDE SEQUENCE</scope>
    <source>
        <tissue evidence="2">Fresh leaf tissue</tissue>
    </source>
</reference>
<evidence type="ECO:0000313" key="3">
    <source>
        <dbReference type="Proteomes" id="UP000729402"/>
    </source>
</evidence>
<dbReference type="Proteomes" id="UP000729402">
    <property type="component" value="Unassembled WGS sequence"/>
</dbReference>
<accession>A0A8J5WZH0</accession>
<dbReference type="AlphaFoldDB" id="A0A8J5WZH0"/>
<sequence>MILKGNFLTLWSMRSLIGIMSGLTHHMYTLKGLVGMILMRMVLHGSLLMKLLVHRVCFEAVTFQEMSISVQGSKMKKSAMKMGKMKIHMMMLMCLIVRMTLMVPMMVEKTWTPLISTLDSLMRNFSLCCIVYLFVMYSCGWTLETWSWSTINYVHILLNFSLWTNH</sequence>
<proteinExistence type="predicted"/>
<comment type="caution">
    <text evidence="2">The sequence shown here is derived from an EMBL/GenBank/DDBJ whole genome shotgun (WGS) entry which is preliminary data.</text>
</comment>
<gene>
    <name evidence="2" type="ORF">GUJ93_ZPchr0013g36608</name>
</gene>
<feature type="transmembrane region" description="Helical" evidence="1">
    <location>
        <begin position="85"/>
        <end position="104"/>
    </location>
</feature>
<dbReference type="EMBL" id="JAAALK010000079">
    <property type="protein sequence ID" value="KAG8096423.1"/>
    <property type="molecule type" value="Genomic_DNA"/>
</dbReference>
<protein>
    <submittedName>
        <fullName evidence="2">Uncharacterized protein</fullName>
    </submittedName>
</protein>
<feature type="transmembrane region" description="Helical" evidence="1">
    <location>
        <begin position="124"/>
        <end position="143"/>
    </location>
</feature>
<keyword evidence="1" id="KW-0812">Transmembrane</keyword>
<keyword evidence="1" id="KW-0472">Membrane</keyword>
<keyword evidence="3" id="KW-1185">Reference proteome</keyword>
<evidence type="ECO:0000313" key="2">
    <source>
        <dbReference type="EMBL" id="KAG8096423.1"/>
    </source>
</evidence>
<keyword evidence="1" id="KW-1133">Transmembrane helix</keyword>
<feature type="transmembrane region" description="Helical" evidence="1">
    <location>
        <begin position="7"/>
        <end position="27"/>
    </location>
</feature>